<protein>
    <submittedName>
        <fullName evidence="3">Uncharacterized protein</fullName>
    </submittedName>
</protein>
<name>A0A6A5Z2Q0_9PLEO</name>
<organism evidence="3 4">
    <name type="scientific">Lophiotrema nucula</name>
    <dbReference type="NCBI Taxonomy" id="690887"/>
    <lineage>
        <taxon>Eukaryota</taxon>
        <taxon>Fungi</taxon>
        <taxon>Dikarya</taxon>
        <taxon>Ascomycota</taxon>
        <taxon>Pezizomycotina</taxon>
        <taxon>Dothideomycetes</taxon>
        <taxon>Pleosporomycetidae</taxon>
        <taxon>Pleosporales</taxon>
        <taxon>Lophiotremataceae</taxon>
        <taxon>Lophiotrema</taxon>
    </lineage>
</organism>
<sequence>MLDQIILALSVPALICLLFLKLNEESQLHRDKEESNHTEGVITRTVSRKTAFQNRRRETESDEALFLRLPRVRDDERTRRGEDRYSGVITTAVTVDVKRGAVVGLKEDRCKSVKRKWSHETSSGSDSTRLLRGRRERVTLIQETQSAIPTAVEQTRSIPLKTTALSHRIDIRQSTSELHDQPLHVRAANATKTKYSLFPKLTPHNYHRTLPTLSPVTCPTNHNSTSNLSQHNPTKGPSQHISREGHREEEVPDRRPAYEPTATLVVVERIEKRKGGRKWKNIFCCDDRRS</sequence>
<evidence type="ECO:0000313" key="4">
    <source>
        <dbReference type="Proteomes" id="UP000799770"/>
    </source>
</evidence>
<dbReference type="Proteomes" id="UP000799770">
    <property type="component" value="Unassembled WGS sequence"/>
</dbReference>
<evidence type="ECO:0000256" key="2">
    <source>
        <dbReference type="SAM" id="SignalP"/>
    </source>
</evidence>
<gene>
    <name evidence="3" type="ORF">BDV96DRAFT_662371</name>
</gene>
<feature type="compositionally biased region" description="Polar residues" evidence="1">
    <location>
        <begin position="215"/>
        <end position="240"/>
    </location>
</feature>
<feature type="chain" id="PRO_5025463913" evidence="2">
    <location>
        <begin position="17"/>
        <end position="290"/>
    </location>
</feature>
<keyword evidence="4" id="KW-1185">Reference proteome</keyword>
<accession>A0A6A5Z2Q0</accession>
<dbReference type="EMBL" id="ML977328">
    <property type="protein sequence ID" value="KAF2113346.1"/>
    <property type="molecule type" value="Genomic_DNA"/>
</dbReference>
<dbReference type="AlphaFoldDB" id="A0A6A5Z2Q0"/>
<feature type="compositionally biased region" description="Basic and acidic residues" evidence="1">
    <location>
        <begin position="241"/>
        <end position="257"/>
    </location>
</feature>
<proteinExistence type="predicted"/>
<evidence type="ECO:0000313" key="3">
    <source>
        <dbReference type="EMBL" id="KAF2113346.1"/>
    </source>
</evidence>
<feature type="region of interest" description="Disordered" evidence="1">
    <location>
        <begin position="215"/>
        <end position="257"/>
    </location>
</feature>
<reference evidence="3" key="1">
    <citation type="journal article" date="2020" name="Stud. Mycol.">
        <title>101 Dothideomycetes genomes: a test case for predicting lifestyles and emergence of pathogens.</title>
        <authorList>
            <person name="Haridas S."/>
            <person name="Albert R."/>
            <person name="Binder M."/>
            <person name="Bloem J."/>
            <person name="Labutti K."/>
            <person name="Salamov A."/>
            <person name="Andreopoulos B."/>
            <person name="Baker S."/>
            <person name="Barry K."/>
            <person name="Bills G."/>
            <person name="Bluhm B."/>
            <person name="Cannon C."/>
            <person name="Castanera R."/>
            <person name="Culley D."/>
            <person name="Daum C."/>
            <person name="Ezra D."/>
            <person name="Gonzalez J."/>
            <person name="Henrissat B."/>
            <person name="Kuo A."/>
            <person name="Liang C."/>
            <person name="Lipzen A."/>
            <person name="Lutzoni F."/>
            <person name="Magnuson J."/>
            <person name="Mondo S."/>
            <person name="Nolan M."/>
            <person name="Ohm R."/>
            <person name="Pangilinan J."/>
            <person name="Park H.-J."/>
            <person name="Ramirez L."/>
            <person name="Alfaro M."/>
            <person name="Sun H."/>
            <person name="Tritt A."/>
            <person name="Yoshinaga Y."/>
            <person name="Zwiers L.-H."/>
            <person name="Turgeon B."/>
            <person name="Goodwin S."/>
            <person name="Spatafora J."/>
            <person name="Crous P."/>
            <person name="Grigoriev I."/>
        </authorList>
    </citation>
    <scope>NUCLEOTIDE SEQUENCE</scope>
    <source>
        <strain evidence="3">CBS 627.86</strain>
    </source>
</reference>
<keyword evidence="2" id="KW-0732">Signal</keyword>
<feature type="signal peptide" evidence="2">
    <location>
        <begin position="1"/>
        <end position="16"/>
    </location>
</feature>
<evidence type="ECO:0000256" key="1">
    <source>
        <dbReference type="SAM" id="MobiDB-lite"/>
    </source>
</evidence>